<dbReference type="InterPro" id="IPR001849">
    <property type="entry name" value="PH_domain"/>
</dbReference>
<organism evidence="2 3">
    <name type="scientific">Lachancea dasiensis</name>
    <dbReference type="NCBI Taxonomy" id="1072105"/>
    <lineage>
        <taxon>Eukaryota</taxon>
        <taxon>Fungi</taxon>
        <taxon>Dikarya</taxon>
        <taxon>Ascomycota</taxon>
        <taxon>Saccharomycotina</taxon>
        <taxon>Saccharomycetes</taxon>
        <taxon>Saccharomycetales</taxon>
        <taxon>Saccharomycetaceae</taxon>
        <taxon>Lachancea</taxon>
    </lineage>
</organism>
<reference evidence="2 3" key="1">
    <citation type="submission" date="2016-03" db="EMBL/GenBank/DDBJ databases">
        <authorList>
            <person name="Devillers H."/>
        </authorList>
    </citation>
    <scope>NUCLEOTIDE SEQUENCE [LARGE SCALE GENOMIC DNA]</scope>
    <source>
        <strain evidence="2">CBS 10888</strain>
    </source>
</reference>
<protein>
    <submittedName>
        <fullName evidence="2">LADA_0D10286g1_1</fullName>
    </submittedName>
</protein>
<name>A0A1G4J7K2_9SACH</name>
<evidence type="ECO:0000313" key="3">
    <source>
        <dbReference type="Proteomes" id="UP000190274"/>
    </source>
</evidence>
<accession>A0A1G4J7K2</accession>
<proteinExistence type="predicted"/>
<dbReference type="AlphaFoldDB" id="A0A1G4J7K2"/>
<sequence length="632" mass="72811">MPEPLSAELNYIEELLKGLERSSDDKKTLLSLHKSFSGDADDLYAKYLSESADRWEIIFAASRALNEDREIGLITAFFLDKGSTIMVRKYGNSAIHKSFCNLVQDHFVISTVANQLLWHQYDETLEAQIVKSLLAFIRCLKLLDTQDQKVSSKIFCDSVLRLKAPGFFTVLTSILENAHRYDEDLVWSTERCVVDLATISMSLRFCDMENLEGTLTSTMLELLDRHFKVKEYEIGIKDTFDGAEESRSGLSITNALDIIVFLRDANVSFRKKYLERLLFEEHAFPIVQGLSWLSDQLSITFSQYFSQEKVDRFIMQCFLNKDVLIFSLVDKLMDLWIESRAQSFDDFNSILETFKVAFFLQDSFLGSQESEIGNCLANVRLLSYEKLRDLQLRQIRTAHHKKWERQISTFDSMLSNQVLEYVRHQRLLQLQKGAWVYSDNPLDRNVKQPKVYYVVLSDNQMNLLAKEYRAKCEESPAVVGNDIVSTDGSKGKTTVIPVRRVHKFQHWKVQADSKVPVNAKLINILNKAVYTEIHLLDKDESVMLTFFLDSREASYIWLDGLQLIVAAAQGKEPSLSDDLKSQISNLIDLRKNVQIVGLDKTILNEHDSDLKAEEQYYDLEVLQALTTDFHYD</sequence>
<feature type="domain" description="PH" evidence="1">
    <location>
        <begin position="422"/>
        <end position="563"/>
    </location>
</feature>
<dbReference type="Pfam" id="PF16457">
    <property type="entry name" value="PH_12"/>
    <property type="match status" value="1"/>
</dbReference>
<keyword evidence="3" id="KW-1185">Reference proteome</keyword>
<gene>
    <name evidence="2" type="ORF">LADA_0D10286G</name>
</gene>
<dbReference type="OrthoDB" id="28413at2759"/>
<evidence type="ECO:0000313" key="2">
    <source>
        <dbReference type="EMBL" id="SCU85857.1"/>
    </source>
</evidence>
<dbReference type="STRING" id="1266660.A0A1G4J7K2"/>
<dbReference type="EMBL" id="LT598454">
    <property type="protein sequence ID" value="SCU85857.1"/>
    <property type="molecule type" value="Genomic_DNA"/>
</dbReference>
<evidence type="ECO:0000259" key="1">
    <source>
        <dbReference type="Pfam" id="PF16457"/>
    </source>
</evidence>
<dbReference type="Proteomes" id="UP000190274">
    <property type="component" value="Chromosome D"/>
</dbReference>